<dbReference type="EMBL" id="BTGU01000045">
    <property type="protein sequence ID" value="GMN53196.1"/>
    <property type="molecule type" value="Genomic_DNA"/>
</dbReference>
<comment type="caution">
    <text evidence="1">The sequence shown here is derived from an EMBL/GenBank/DDBJ whole genome shotgun (WGS) entry which is preliminary data.</text>
</comment>
<evidence type="ECO:0000313" key="2">
    <source>
        <dbReference type="Proteomes" id="UP001187192"/>
    </source>
</evidence>
<sequence>MSRNLMHKALNAITKSVAFEESRENVEHHLDLALLETENNMKKKFRALFSSLEDNDEVCCGERHCPFKKRNEILSASSSDSEVDKS</sequence>
<reference evidence="1" key="1">
    <citation type="submission" date="2023-07" db="EMBL/GenBank/DDBJ databases">
        <title>draft genome sequence of fig (Ficus carica).</title>
        <authorList>
            <person name="Takahashi T."/>
            <person name="Nishimura K."/>
        </authorList>
    </citation>
    <scope>NUCLEOTIDE SEQUENCE</scope>
</reference>
<keyword evidence="2" id="KW-1185">Reference proteome</keyword>
<dbReference type="AlphaFoldDB" id="A0AA88AZH5"/>
<organism evidence="1 2">
    <name type="scientific">Ficus carica</name>
    <name type="common">Common fig</name>
    <dbReference type="NCBI Taxonomy" id="3494"/>
    <lineage>
        <taxon>Eukaryota</taxon>
        <taxon>Viridiplantae</taxon>
        <taxon>Streptophyta</taxon>
        <taxon>Embryophyta</taxon>
        <taxon>Tracheophyta</taxon>
        <taxon>Spermatophyta</taxon>
        <taxon>Magnoliopsida</taxon>
        <taxon>eudicotyledons</taxon>
        <taxon>Gunneridae</taxon>
        <taxon>Pentapetalae</taxon>
        <taxon>rosids</taxon>
        <taxon>fabids</taxon>
        <taxon>Rosales</taxon>
        <taxon>Moraceae</taxon>
        <taxon>Ficeae</taxon>
        <taxon>Ficus</taxon>
    </lineage>
</organism>
<evidence type="ECO:0000313" key="1">
    <source>
        <dbReference type="EMBL" id="GMN53196.1"/>
    </source>
</evidence>
<gene>
    <name evidence="1" type="ORF">TIFTF001_022348</name>
</gene>
<accession>A0AA88AZH5</accession>
<proteinExistence type="predicted"/>
<dbReference type="Proteomes" id="UP001187192">
    <property type="component" value="Unassembled WGS sequence"/>
</dbReference>
<protein>
    <submittedName>
        <fullName evidence="1">Uncharacterized protein</fullName>
    </submittedName>
</protein>
<name>A0AA88AZH5_FICCA</name>